<accession>A0AAE1Q5H5</accession>
<protein>
    <submittedName>
        <fullName evidence="2">Uncharacterized protein</fullName>
    </submittedName>
</protein>
<comment type="caution">
    <text evidence="2">The sequence shown here is derived from an EMBL/GenBank/DDBJ whole genome shotgun (WGS) entry which is preliminary data.</text>
</comment>
<dbReference type="Proteomes" id="UP001292094">
    <property type="component" value="Unassembled WGS sequence"/>
</dbReference>
<proteinExistence type="predicted"/>
<gene>
    <name evidence="2" type="ORF">Pmani_008875</name>
</gene>
<sequence>MSLKKNVIKSVVTAVMVKSVDVVKGVGGCCELKGEGVGKGDEVIHCWVTPLCLAKPTTRRRESRVEPPTVNEGARQTHY</sequence>
<feature type="region of interest" description="Disordered" evidence="1">
    <location>
        <begin position="57"/>
        <end position="79"/>
    </location>
</feature>
<organism evidence="2 3">
    <name type="scientific">Petrolisthes manimaculis</name>
    <dbReference type="NCBI Taxonomy" id="1843537"/>
    <lineage>
        <taxon>Eukaryota</taxon>
        <taxon>Metazoa</taxon>
        <taxon>Ecdysozoa</taxon>
        <taxon>Arthropoda</taxon>
        <taxon>Crustacea</taxon>
        <taxon>Multicrustacea</taxon>
        <taxon>Malacostraca</taxon>
        <taxon>Eumalacostraca</taxon>
        <taxon>Eucarida</taxon>
        <taxon>Decapoda</taxon>
        <taxon>Pleocyemata</taxon>
        <taxon>Anomura</taxon>
        <taxon>Galatheoidea</taxon>
        <taxon>Porcellanidae</taxon>
        <taxon>Petrolisthes</taxon>
    </lineage>
</organism>
<reference evidence="2" key="1">
    <citation type="submission" date="2023-11" db="EMBL/GenBank/DDBJ databases">
        <title>Genome assemblies of two species of porcelain crab, Petrolisthes cinctipes and Petrolisthes manimaculis (Anomura: Porcellanidae).</title>
        <authorList>
            <person name="Angst P."/>
        </authorList>
    </citation>
    <scope>NUCLEOTIDE SEQUENCE</scope>
    <source>
        <strain evidence="2">PB745_02</strain>
        <tissue evidence="2">Gill</tissue>
    </source>
</reference>
<name>A0AAE1Q5H5_9EUCA</name>
<evidence type="ECO:0000313" key="2">
    <source>
        <dbReference type="EMBL" id="KAK4320266.1"/>
    </source>
</evidence>
<evidence type="ECO:0000313" key="3">
    <source>
        <dbReference type="Proteomes" id="UP001292094"/>
    </source>
</evidence>
<keyword evidence="3" id="KW-1185">Reference proteome</keyword>
<evidence type="ECO:0000256" key="1">
    <source>
        <dbReference type="SAM" id="MobiDB-lite"/>
    </source>
</evidence>
<dbReference type="AlphaFoldDB" id="A0AAE1Q5H5"/>
<dbReference type="EMBL" id="JAWZYT010000681">
    <property type="protein sequence ID" value="KAK4320266.1"/>
    <property type="molecule type" value="Genomic_DNA"/>
</dbReference>